<organism evidence="2">
    <name type="scientific">Rhizobium sp. ZPR3</name>
    <dbReference type="NCBI Taxonomy" id="3158967"/>
    <lineage>
        <taxon>Bacteria</taxon>
        <taxon>Pseudomonadati</taxon>
        <taxon>Pseudomonadota</taxon>
        <taxon>Alphaproteobacteria</taxon>
        <taxon>Hyphomicrobiales</taxon>
        <taxon>Rhizobiaceae</taxon>
        <taxon>Rhizobium/Agrobacterium group</taxon>
        <taxon>Rhizobium</taxon>
    </lineage>
</organism>
<dbReference type="RefSeq" id="WP_349963249.1">
    <property type="nucleotide sequence ID" value="NZ_CP157964.1"/>
</dbReference>
<accession>A0AAU7S6K8</accession>
<dbReference type="Pfam" id="PF05962">
    <property type="entry name" value="HutD"/>
    <property type="match status" value="1"/>
</dbReference>
<reference evidence="2" key="1">
    <citation type="submission" date="2024-06" db="EMBL/GenBank/DDBJ databases">
        <authorList>
            <person name="Li T."/>
            <person name="Gao R."/>
        </authorList>
    </citation>
    <scope>NUCLEOTIDE SEQUENCE</scope>
    <source>
        <strain evidence="2">ZPR3</strain>
        <plasmid evidence="2">unnamed4</plasmid>
    </source>
</reference>
<geneLocation type="plasmid" evidence="2">
    <name>unnamed4</name>
</geneLocation>
<dbReference type="EMBL" id="CP157964">
    <property type="protein sequence ID" value="XBT97991.1"/>
    <property type="molecule type" value="Genomic_DNA"/>
</dbReference>
<keyword evidence="2" id="KW-0614">Plasmid</keyword>
<evidence type="ECO:0000256" key="1">
    <source>
        <dbReference type="SAM" id="MobiDB-lite"/>
    </source>
</evidence>
<proteinExistence type="predicted"/>
<dbReference type="SUPFAM" id="SSF51182">
    <property type="entry name" value="RmlC-like cupins"/>
    <property type="match status" value="1"/>
</dbReference>
<dbReference type="InterPro" id="IPR010282">
    <property type="entry name" value="Uncharacterised_HutD/Ves"/>
</dbReference>
<dbReference type="InterPro" id="IPR011051">
    <property type="entry name" value="RmlC_Cupin_sf"/>
</dbReference>
<sequence length="161" mass="17142">MTPQSHQLALPADAPTSSRLADRPITDLNGLTRRGVFRHTLSHDSASASKDIPASSGQRLLLALESLGVSTDDGLTGLQAFDALVLGGSKMATLCLPATPLPSILFKSHRPEICSQREDTVVTYCFSGGFAAPYAACRRHERSRALRMSHSSINVPLQGSS</sequence>
<evidence type="ECO:0000313" key="2">
    <source>
        <dbReference type="EMBL" id="XBT97991.1"/>
    </source>
</evidence>
<dbReference type="AlphaFoldDB" id="A0AAU7S6K8"/>
<feature type="region of interest" description="Disordered" evidence="1">
    <location>
        <begin position="1"/>
        <end position="23"/>
    </location>
</feature>
<gene>
    <name evidence="2" type="ORF">ABM479_34510</name>
</gene>
<protein>
    <submittedName>
        <fullName evidence="2">HutD family protein</fullName>
    </submittedName>
</protein>
<name>A0AAU7S6K8_9HYPH</name>